<dbReference type="InterPro" id="IPR049315">
    <property type="entry name" value="GDC-P_N"/>
</dbReference>
<dbReference type="CDD" id="cd00613">
    <property type="entry name" value="GDC-P"/>
    <property type="match status" value="1"/>
</dbReference>
<dbReference type="EMBL" id="JADIMI010000051">
    <property type="protein sequence ID" value="MBO8452270.1"/>
    <property type="molecule type" value="Genomic_DNA"/>
</dbReference>
<dbReference type="NCBIfam" id="NF001696">
    <property type="entry name" value="PRK00451.1"/>
    <property type="match status" value="1"/>
</dbReference>
<dbReference type="GO" id="GO:0004375">
    <property type="term" value="F:glycine dehydrogenase (decarboxylating) activity"/>
    <property type="evidence" value="ECO:0007669"/>
    <property type="project" value="UniProtKB-EC"/>
</dbReference>
<dbReference type="PANTHER" id="PTHR42806:SF1">
    <property type="entry name" value="GLYCINE DEHYDROGENASE (DECARBOXYLATING)"/>
    <property type="match status" value="1"/>
</dbReference>
<gene>
    <name evidence="4 6" type="primary">gcvPA</name>
    <name evidence="6" type="ORF">IAC06_05235</name>
</gene>
<reference evidence="6" key="1">
    <citation type="submission" date="2020-10" db="EMBL/GenBank/DDBJ databases">
        <authorList>
            <person name="Gilroy R."/>
        </authorList>
    </citation>
    <scope>NUCLEOTIDE SEQUENCE</scope>
    <source>
        <strain evidence="6">B1-20833</strain>
    </source>
</reference>
<keyword evidence="2 4" id="KW-0560">Oxidoreductase</keyword>
<sequence>MSFAYFPHTPDDIRQMLHRSGVSSIEELYSDIPENLRFKGEYDLPDAMSEDEVRRYFEDIAGRNTRLTVFCGAGAYDHYTPAAVKYIISRSEFLTAYTPYQAEISQGTLRYIFEFQSMVCELTGMDCANASMYDGPTSAAEAMLMCTASSKKRKKVLISSSLLPNVIDVIRTYTGYHGVQLDTIEISDGVTSFSDLQQKLAWNDVAGVLVPGINRYGIIEDLDGFADAVHSAGALLAVYSDPSSLAVLKTPGEWGADIACGDGQTLGIPVSFGGPYVGFLACRKDLMRKLPGRIVGATTDLDGKRSFVLTLQAREQHIRREKATSNICSNQSLMALFVTVYMSLMGPEGLKKVNDLSYGGAHYLHRRLLETGKFTEVFDRPFLKEFVLMPSVDIPLLQKTLLDNGFFGALQTEEGYVSFCVTERRTKAEIDTLVDVINSIAI</sequence>
<comment type="similarity">
    <text evidence="4">Belongs to the GcvP family. N-terminal subunit subfamily.</text>
</comment>
<reference evidence="6" key="2">
    <citation type="journal article" date="2021" name="PeerJ">
        <title>Extensive microbial diversity within the chicken gut microbiome revealed by metagenomics and culture.</title>
        <authorList>
            <person name="Gilroy R."/>
            <person name="Ravi A."/>
            <person name="Getino M."/>
            <person name="Pursley I."/>
            <person name="Horton D.L."/>
            <person name="Alikhan N.F."/>
            <person name="Baker D."/>
            <person name="Gharbi K."/>
            <person name="Hall N."/>
            <person name="Watson M."/>
            <person name="Adriaenssens E.M."/>
            <person name="Foster-Nyarko E."/>
            <person name="Jarju S."/>
            <person name="Secka A."/>
            <person name="Antonio M."/>
            <person name="Oren A."/>
            <person name="Chaudhuri R.R."/>
            <person name="La Ragione R."/>
            <person name="Hildebrand F."/>
            <person name="Pallen M.J."/>
        </authorList>
    </citation>
    <scope>NUCLEOTIDE SEQUENCE</scope>
    <source>
        <strain evidence="6">B1-20833</strain>
    </source>
</reference>
<dbReference type="InterPro" id="IPR015421">
    <property type="entry name" value="PyrdxlP-dep_Trfase_major"/>
</dbReference>
<feature type="domain" description="Glycine cleavage system P-protein N-terminal" evidence="5">
    <location>
        <begin position="5"/>
        <end position="436"/>
    </location>
</feature>
<dbReference type="Pfam" id="PF02347">
    <property type="entry name" value="GDC-P"/>
    <property type="match status" value="1"/>
</dbReference>
<proteinExistence type="inferred from homology"/>
<name>A0A9D9EUY0_9BACT</name>
<comment type="caution">
    <text evidence="6">The sequence shown here is derived from an EMBL/GenBank/DDBJ whole genome shotgun (WGS) entry which is preliminary data.</text>
</comment>
<dbReference type="PIRSF" id="PIRSF006815">
    <property type="entry name" value="GcvPA"/>
    <property type="match status" value="1"/>
</dbReference>
<dbReference type="AlphaFoldDB" id="A0A9D9EUY0"/>
<dbReference type="SUPFAM" id="SSF53383">
    <property type="entry name" value="PLP-dependent transferases"/>
    <property type="match status" value="1"/>
</dbReference>
<comment type="catalytic activity">
    <reaction evidence="3 4">
        <text>N(6)-[(R)-lipoyl]-L-lysyl-[glycine-cleavage complex H protein] + glycine + H(+) = N(6)-[(R)-S(8)-aminomethyldihydrolipoyl]-L-lysyl-[glycine-cleavage complex H protein] + CO2</text>
        <dbReference type="Rhea" id="RHEA:24304"/>
        <dbReference type="Rhea" id="RHEA-COMP:10494"/>
        <dbReference type="Rhea" id="RHEA-COMP:10495"/>
        <dbReference type="ChEBI" id="CHEBI:15378"/>
        <dbReference type="ChEBI" id="CHEBI:16526"/>
        <dbReference type="ChEBI" id="CHEBI:57305"/>
        <dbReference type="ChEBI" id="CHEBI:83099"/>
        <dbReference type="ChEBI" id="CHEBI:83143"/>
        <dbReference type="EC" id="1.4.4.2"/>
    </reaction>
</comment>
<evidence type="ECO:0000256" key="3">
    <source>
        <dbReference type="ARBA" id="ARBA00049026"/>
    </source>
</evidence>
<accession>A0A9D9EUY0</accession>
<dbReference type="Proteomes" id="UP000823661">
    <property type="component" value="Unassembled WGS sequence"/>
</dbReference>
<comment type="subunit">
    <text evidence="4">The glycine cleavage system is composed of four proteins: P, T, L and H. In this organism, the P 'protein' is a heterodimer of two subunits.</text>
</comment>
<protein>
    <recommendedName>
        <fullName evidence="4">Probable glycine dehydrogenase (decarboxylating) subunit 1</fullName>
        <ecNumber evidence="4">1.4.4.2</ecNumber>
    </recommendedName>
    <alternativeName>
        <fullName evidence="4">Glycine cleavage system P-protein subunit 1</fullName>
    </alternativeName>
    <alternativeName>
        <fullName evidence="4">Glycine decarboxylase subunit 1</fullName>
    </alternativeName>
    <alternativeName>
        <fullName evidence="4">Glycine dehydrogenase (aminomethyl-transferring) subunit 1</fullName>
    </alternativeName>
</protein>
<dbReference type="Gene3D" id="3.40.640.10">
    <property type="entry name" value="Type I PLP-dependent aspartate aminotransferase-like (Major domain)"/>
    <property type="match status" value="1"/>
</dbReference>
<dbReference type="Gene3D" id="3.90.1150.10">
    <property type="entry name" value="Aspartate Aminotransferase, domain 1"/>
    <property type="match status" value="1"/>
</dbReference>
<dbReference type="InterPro" id="IPR020581">
    <property type="entry name" value="GDC_P"/>
</dbReference>
<dbReference type="GO" id="GO:0019464">
    <property type="term" value="P:glycine decarboxylation via glycine cleavage system"/>
    <property type="evidence" value="ECO:0007669"/>
    <property type="project" value="UniProtKB-UniRule"/>
</dbReference>
<dbReference type="EC" id="1.4.4.2" evidence="4"/>
<dbReference type="InterPro" id="IPR023010">
    <property type="entry name" value="GcvPA"/>
</dbReference>
<evidence type="ECO:0000313" key="6">
    <source>
        <dbReference type="EMBL" id="MBO8452270.1"/>
    </source>
</evidence>
<organism evidence="6 7">
    <name type="scientific">Candidatus Cryptobacteroides intestinavium</name>
    <dbReference type="NCBI Taxonomy" id="2840766"/>
    <lineage>
        <taxon>Bacteria</taxon>
        <taxon>Pseudomonadati</taxon>
        <taxon>Bacteroidota</taxon>
        <taxon>Bacteroidia</taxon>
        <taxon>Bacteroidales</taxon>
        <taxon>Candidatus Cryptobacteroides</taxon>
    </lineage>
</organism>
<evidence type="ECO:0000313" key="7">
    <source>
        <dbReference type="Proteomes" id="UP000823661"/>
    </source>
</evidence>
<evidence type="ECO:0000256" key="4">
    <source>
        <dbReference type="HAMAP-Rule" id="MF_00712"/>
    </source>
</evidence>
<evidence type="ECO:0000259" key="5">
    <source>
        <dbReference type="Pfam" id="PF02347"/>
    </source>
</evidence>
<dbReference type="InterPro" id="IPR015422">
    <property type="entry name" value="PyrdxlP-dep_Trfase_small"/>
</dbReference>
<dbReference type="HAMAP" id="MF_00712">
    <property type="entry name" value="GcvPA"/>
    <property type="match status" value="1"/>
</dbReference>
<dbReference type="PANTHER" id="PTHR42806">
    <property type="entry name" value="GLYCINE CLEAVAGE SYSTEM P-PROTEIN"/>
    <property type="match status" value="1"/>
</dbReference>
<comment type="function">
    <text evidence="1 4">The glycine cleavage system catalyzes the degradation of glycine. The P protein binds the alpha-amino group of glycine through its pyridoxal phosphate cofactor; CO(2) is released and the remaining methylamine moiety is then transferred to the lipoamide cofactor of the H protein.</text>
</comment>
<dbReference type="GO" id="GO:0009116">
    <property type="term" value="P:nucleoside metabolic process"/>
    <property type="evidence" value="ECO:0007669"/>
    <property type="project" value="InterPro"/>
</dbReference>
<evidence type="ECO:0000256" key="1">
    <source>
        <dbReference type="ARBA" id="ARBA00003788"/>
    </source>
</evidence>
<dbReference type="InterPro" id="IPR015424">
    <property type="entry name" value="PyrdxlP-dep_Trfase"/>
</dbReference>
<evidence type="ECO:0000256" key="2">
    <source>
        <dbReference type="ARBA" id="ARBA00023002"/>
    </source>
</evidence>